<dbReference type="EMBL" id="BAABLD010000005">
    <property type="protein sequence ID" value="GAA5161451.1"/>
    <property type="molecule type" value="Genomic_DNA"/>
</dbReference>
<sequence>MTTILAIETSSECASVALLYGNELISRALPGTGAAHSGNVLPGIHLLMADAQLGLASLDVIAFGRGPGAFTGVRLACGVAQGLALGVDRPVAAISSLEALALPAARAGSRLYCAMDARMNEAYIGRFLVVDGRLVADGEVVCVPPAEAPLPESDGWTGLGTAFAAYAGLWPQALAHQVSFPGVQATPLAEDVARLAAARPDCWLDAALAAPEYVRNRVALTTAERLAQGGRA</sequence>
<proteinExistence type="predicted"/>
<dbReference type="Pfam" id="PF00814">
    <property type="entry name" value="TsaD"/>
    <property type="match status" value="1"/>
</dbReference>
<dbReference type="SUPFAM" id="SSF53067">
    <property type="entry name" value="Actin-like ATPase domain"/>
    <property type="match status" value="2"/>
</dbReference>
<evidence type="ECO:0000259" key="1">
    <source>
        <dbReference type="Pfam" id="PF00814"/>
    </source>
</evidence>
<dbReference type="PANTHER" id="PTHR11735:SF11">
    <property type="entry name" value="TRNA THREONYLCARBAMOYLADENOSINE BIOSYNTHESIS PROTEIN TSAB"/>
    <property type="match status" value="1"/>
</dbReference>
<keyword evidence="3" id="KW-1185">Reference proteome</keyword>
<dbReference type="NCBIfam" id="TIGR03725">
    <property type="entry name" value="T6A_YeaZ"/>
    <property type="match status" value="1"/>
</dbReference>
<organism evidence="2 3">
    <name type="scientific">Viridibacterium curvum</name>
    <dbReference type="NCBI Taxonomy" id="1101404"/>
    <lineage>
        <taxon>Bacteria</taxon>
        <taxon>Pseudomonadati</taxon>
        <taxon>Pseudomonadota</taxon>
        <taxon>Betaproteobacteria</taxon>
        <taxon>Rhodocyclales</taxon>
        <taxon>Rhodocyclaceae</taxon>
        <taxon>Viridibacterium</taxon>
    </lineage>
</organism>
<dbReference type="CDD" id="cd24032">
    <property type="entry name" value="ASKHA_NBD_TsaB"/>
    <property type="match status" value="1"/>
</dbReference>
<reference evidence="3" key="1">
    <citation type="journal article" date="2019" name="Int. J. Syst. Evol. Microbiol.">
        <title>The Global Catalogue of Microorganisms (GCM) 10K type strain sequencing project: providing services to taxonomists for standard genome sequencing and annotation.</title>
        <authorList>
            <consortium name="The Broad Institute Genomics Platform"/>
            <consortium name="The Broad Institute Genome Sequencing Center for Infectious Disease"/>
            <person name="Wu L."/>
            <person name="Ma J."/>
        </authorList>
    </citation>
    <scope>NUCLEOTIDE SEQUENCE [LARGE SCALE GENOMIC DNA]</scope>
    <source>
        <strain evidence="3">JCM 18715</strain>
    </source>
</reference>
<dbReference type="Proteomes" id="UP001500547">
    <property type="component" value="Unassembled WGS sequence"/>
</dbReference>
<gene>
    <name evidence="2" type="primary">tsaB</name>
    <name evidence="2" type="ORF">GCM10025770_10700</name>
</gene>
<dbReference type="InterPro" id="IPR022496">
    <property type="entry name" value="T6A_TsaB"/>
</dbReference>
<dbReference type="RefSeq" id="WP_345531842.1">
    <property type="nucleotide sequence ID" value="NZ_BAABLD010000005.1"/>
</dbReference>
<dbReference type="InterPro" id="IPR043129">
    <property type="entry name" value="ATPase_NBD"/>
</dbReference>
<accession>A0ABP9QGD7</accession>
<dbReference type="PANTHER" id="PTHR11735">
    <property type="entry name" value="TRNA N6-ADENOSINE THREONYLCARBAMOYLTRANSFERASE"/>
    <property type="match status" value="1"/>
</dbReference>
<evidence type="ECO:0000313" key="2">
    <source>
        <dbReference type="EMBL" id="GAA5161451.1"/>
    </source>
</evidence>
<feature type="domain" description="Gcp-like" evidence="1">
    <location>
        <begin position="34"/>
        <end position="189"/>
    </location>
</feature>
<protein>
    <submittedName>
        <fullName evidence="2">tRNA (Adenosine(37)-N6)-threonylcarbamoyltransferase complex dimerization subunit type 1 TsaB</fullName>
    </submittedName>
</protein>
<evidence type="ECO:0000313" key="3">
    <source>
        <dbReference type="Proteomes" id="UP001500547"/>
    </source>
</evidence>
<dbReference type="InterPro" id="IPR000905">
    <property type="entry name" value="Gcp-like_dom"/>
</dbReference>
<name>A0ABP9QGD7_9RHOO</name>
<comment type="caution">
    <text evidence="2">The sequence shown here is derived from an EMBL/GenBank/DDBJ whole genome shotgun (WGS) entry which is preliminary data.</text>
</comment>
<dbReference type="Gene3D" id="3.30.420.40">
    <property type="match status" value="2"/>
</dbReference>